<feature type="transmembrane region" description="Helical" evidence="5">
    <location>
        <begin position="123"/>
        <end position="140"/>
    </location>
</feature>
<evidence type="ECO:0000259" key="6">
    <source>
        <dbReference type="Pfam" id="PF00892"/>
    </source>
</evidence>
<dbReference type="EMBL" id="JBHSFA010000005">
    <property type="protein sequence ID" value="MFC4542446.1"/>
    <property type="molecule type" value="Genomic_DNA"/>
</dbReference>
<dbReference type="InterPro" id="IPR050638">
    <property type="entry name" value="AA-Vitamin_Transporters"/>
</dbReference>
<evidence type="ECO:0000256" key="2">
    <source>
        <dbReference type="ARBA" id="ARBA00022692"/>
    </source>
</evidence>
<dbReference type="GO" id="GO:0016020">
    <property type="term" value="C:membrane"/>
    <property type="evidence" value="ECO:0007669"/>
    <property type="project" value="UniProtKB-SubCell"/>
</dbReference>
<proteinExistence type="predicted"/>
<comment type="subcellular location">
    <subcellularLocation>
        <location evidence="1">Membrane</location>
        <topology evidence="1">Multi-pass membrane protein</topology>
    </subcellularLocation>
</comment>
<evidence type="ECO:0000313" key="8">
    <source>
        <dbReference type="Proteomes" id="UP001595898"/>
    </source>
</evidence>
<feature type="transmembrane region" description="Helical" evidence="5">
    <location>
        <begin position="273"/>
        <end position="289"/>
    </location>
</feature>
<dbReference type="AlphaFoldDB" id="A0ABD5PR83"/>
<feature type="transmembrane region" description="Helical" evidence="5">
    <location>
        <begin position="152"/>
        <end position="172"/>
    </location>
</feature>
<feature type="transmembrane region" description="Helical" evidence="5">
    <location>
        <begin position="217"/>
        <end position="238"/>
    </location>
</feature>
<feature type="domain" description="EamA" evidence="6">
    <location>
        <begin position="9"/>
        <end position="139"/>
    </location>
</feature>
<keyword evidence="3 5" id="KW-1133">Transmembrane helix</keyword>
<organism evidence="7 8">
    <name type="scientific">Halosolutus amylolyticus</name>
    <dbReference type="NCBI Taxonomy" id="2932267"/>
    <lineage>
        <taxon>Archaea</taxon>
        <taxon>Methanobacteriati</taxon>
        <taxon>Methanobacteriota</taxon>
        <taxon>Stenosarchaea group</taxon>
        <taxon>Halobacteria</taxon>
        <taxon>Halobacteriales</taxon>
        <taxon>Natrialbaceae</taxon>
        <taxon>Halosolutus</taxon>
    </lineage>
</organism>
<protein>
    <submittedName>
        <fullName evidence="7">DMT family transporter</fullName>
    </submittedName>
</protein>
<evidence type="ECO:0000313" key="7">
    <source>
        <dbReference type="EMBL" id="MFC4542446.1"/>
    </source>
</evidence>
<dbReference type="PANTHER" id="PTHR32322:SF2">
    <property type="entry name" value="EAMA DOMAIN-CONTAINING PROTEIN"/>
    <property type="match status" value="1"/>
</dbReference>
<evidence type="ECO:0000256" key="4">
    <source>
        <dbReference type="ARBA" id="ARBA00023136"/>
    </source>
</evidence>
<dbReference type="PANTHER" id="PTHR32322">
    <property type="entry name" value="INNER MEMBRANE TRANSPORTER"/>
    <property type="match status" value="1"/>
</dbReference>
<feature type="transmembrane region" description="Helical" evidence="5">
    <location>
        <begin position="94"/>
        <end position="116"/>
    </location>
</feature>
<feature type="transmembrane region" description="Helical" evidence="5">
    <location>
        <begin position="250"/>
        <end position="267"/>
    </location>
</feature>
<keyword evidence="8" id="KW-1185">Reference proteome</keyword>
<evidence type="ECO:0000256" key="1">
    <source>
        <dbReference type="ARBA" id="ARBA00004141"/>
    </source>
</evidence>
<name>A0ABD5PR83_9EURY</name>
<feature type="transmembrane region" description="Helical" evidence="5">
    <location>
        <begin position="7"/>
        <end position="28"/>
    </location>
</feature>
<dbReference type="InterPro" id="IPR037185">
    <property type="entry name" value="EmrE-like"/>
</dbReference>
<dbReference type="Pfam" id="PF00892">
    <property type="entry name" value="EamA"/>
    <property type="match status" value="2"/>
</dbReference>
<evidence type="ECO:0000256" key="3">
    <source>
        <dbReference type="ARBA" id="ARBA00022989"/>
    </source>
</evidence>
<dbReference type="Proteomes" id="UP001595898">
    <property type="component" value="Unassembled WGS sequence"/>
</dbReference>
<reference evidence="7 8" key="1">
    <citation type="journal article" date="2019" name="Int. J. Syst. Evol. Microbiol.">
        <title>The Global Catalogue of Microorganisms (GCM) 10K type strain sequencing project: providing services to taxonomists for standard genome sequencing and annotation.</title>
        <authorList>
            <consortium name="The Broad Institute Genomics Platform"/>
            <consortium name="The Broad Institute Genome Sequencing Center for Infectious Disease"/>
            <person name="Wu L."/>
            <person name="Ma J."/>
        </authorList>
    </citation>
    <scope>NUCLEOTIDE SEQUENCE [LARGE SCALE GENOMIC DNA]</scope>
    <source>
        <strain evidence="7 8">WLHS5</strain>
    </source>
</reference>
<comment type="caution">
    <text evidence="7">The sequence shown here is derived from an EMBL/GenBank/DDBJ whole genome shotgun (WGS) entry which is preliminary data.</text>
</comment>
<keyword evidence="2 5" id="KW-0812">Transmembrane</keyword>
<feature type="transmembrane region" description="Helical" evidence="5">
    <location>
        <begin position="34"/>
        <end position="55"/>
    </location>
</feature>
<sequence>MSSYRHFALFVALAFIWGSLFVFIKIGLPYVPPVLFAALRHDLAAVLTLAYAAAVSEQWRPRSRADWWLVGLGATFFVGLYNAFLFVGQGDVTSSIAAILTATNPILAAMFAWVLIPAERLSKTGVVGLFLGFVGVGLVANPDLSGPLGAETVGAGLVILSTACLAFGSVLVQRASGDLSTAGFVGWSNLLGAGLLHVVSLGLPSESLSAVDLTGEALFAIVYLAVVGSGLSAIIYFHLLHALGAVEINLVSYAAPIFTAVLGWLLLAETLSPLSVLGFLTIFAGFALVKNDELRAEARKLSWQSLGRS</sequence>
<dbReference type="InterPro" id="IPR000620">
    <property type="entry name" value="EamA_dom"/>
</dbReference>
<evidence type="ECO:0000256" key="5">
    <source>
        <dbReference type="SAM" id="Phobius"/>
    </source>
</evidence>
<dbReference type="RefSeq" id="WP_250141843.1">
    <property type="nucleotide sequence ID" value="NZ_JALIQP010000004.1"/>
</dbReference>
<keyword evidence="4 5" id="KW-0472">Membrane</keyword>
<gene>
    <name evidence="7" type="ORF">ACFO5R_10975</name>
</gene>
<dbReference type="SUPFAM" id="SSF103481">
    <property type="entry name" value="Multidrug resistance efflux transporter EmrE"/>
    <property type="match status" value="2"/>
</dbReference>
<feature type="transmembrane region" description="Helical" evidence="5">
    <location>
        <begin position="67"/>
        <end position="88"/>
    </location>
</feature>
<accession>A0ABD5PR83</accession>
<feature type="transmembrane region" description="Helical" evidence="5">
    <location>
        <begin position="184"/>
        <end position="205"/>
    </location>
</feature>
<feature type="domain" description="EamA" evidence="6">
    <location>
        <begin position="154"/>
        <end position="289"/>
    </location>
</feature>